<protein>
    <submittedName>
        <fullName evidence="1">Uncharacterized protein</fullName>
    </submittedName>
</protein>
<keyword evidence="2" id="KW-1185">Reference proteome</keyword>
<proteinExistence type="predicted"/>
<evidence type="ECO:0000313" key="2">
    <source>
        <dbReference type="Proteomes" id="UP001528823"/>
    </source>
</evidence>
<organism evidence="1 2">
    <name type="scientific">Spartinivicinus poritis</name>
    <dbReference type="NCBI Taxonomy" id="2994640"/>
    <lineage>
        <taxon>Bacteria</taxon>
        <taxon>Pseudomonadati</taxon>
        <taxon>Pseudomonadota</taxon>
        <taxon>Gammaproteobacteria</taxon>
        <taxon>Oceanospirillales</taxon>
        <taxon>Zooshikellaceae</taxon>
        <taxon>Spartinivicinus</taxon>
    </lineage>
</organism>
<sequence>MNIQLNKSVSIILAVVISCLTYLPIHAKSRYTPERSNIDYSTALSPKKQVQLEKHHKRALQYMPPSQSKAEDSNAVDLNAENFKLLAVMTPSMPKAGKYISSSTPYLNEHVKGAYVMFRNIRMYELDEVLDEDAYTYDTAGNLPKEPIAHVSVVPRSGWVGSSYYRIAVDFMPSGISKYDNDKAIELLTWNSGESLGVMSLSKENNDQMLTYISEPFVVEHDIDEGLQVSWTPMPVNLHTSGDGHYYSGNTGKIYAIRLYQVLY</sequence>
<reference evidence="1 2" key="1">
    <citation type="submission" date="2022-11" db="EMBL/GenBank/DDBJ databases">
        <title>Spartinivicinus poritis sp. nov., isolated from scleractinian coral Porites lutea.</title>
        <authorList>
            <person name="Zhang G."/>
            <person name="Cai L."/>
            <person name="Wei Q."/>
        </authorList>
    </citation>
    <scope>NUCLEOTIDE SEQUENCE [LARGE SCALE GENOMIC DNA]</scope>
    <source>
        <strain evidence="1 2">A2-2</strain>
    </source>
</reference>
<dbReference type="RefSeq" id="WP_274691651.1">
    <property type="nucleotide sequence ID" value="NZ_JAPMOU010000060.1"/>
</dbReference>
<dbReference type="Proteomes" id="UP001528823">
    <property type="component" value="Unassembled WGS sequence"/>
</dbReference>
<name>A0ABT5UIT8_9GAMM</name>
<dbReference type="PROSITE" id="PS51257">
    <property type="entry name" value="PROKAR_LIPOPROTEIN"/>
    <property type="match status" value="1"/>
</dbReference>
<comment type="caution">
    <text evidence="1">The sequence shown here is derived from an EMBL/GenBank/DDBJ whole genome shotgun (WGS) entry which is preliminary data.</text>
</comment>
<accession>A0ABT5UIT8</accession>
<evidence type="ECO:0000313" key="1">
    <source>
        <dbReference type="EMBL" id="MDE1465343.1"/>
    </source>
</evidence>
<gene>
    <name evidence="1" type="ORF">ORQ98_25585</name>
</gene>
<dbReference type="EMBL" id="JAPMOU010000060">
    <property type="protein sequence ID" value="MDE1465343.1"/>
    <property type="molecule type" value="Genomic_DNA"/>
</dbReference>